<dbReference type="GO" id="GO:0019693">
    <property type="term" value="P:ribose phosphate metabolic process"/>
    <property type="evidence" value="ECO:0007669"/>
    <property type="project" value="TreeGrafter"/>
</dbReference>
<dbReference type="EMBL" id="PKGU01000001">
    <property type="protein sequence ID" value="PKZ16304.1"/>
    <property type="molecule type" value="Genomic_DNA"/>
</dbReference>
<organism evidence="3 4">
    <name type="scientific">Alloscardovia omnicolens</name>
    <dbReference type="NCBI Taxonomy" id="419015"/>
    <lineage>
        <taxon>Bacteria</taxon>
        <taxon>Bacillati</taxon>
        <taxon>Actinomycetota</taxon>
        <taxon>Actinomycetes</taxon>
        <taxon>Bifidobacteriales</taxon>
        <taxon>Bifidobacteriaceae</taxon>
        <taxon>Alloscardovia</taxon>
    </lineage>
</organism>
<keyword evidence="1 3" id="KW-0378">Hydrolase</keyword>
<dbReference type="InterPro" id="IPR020476">
    <property type="entry name" value="Nudix_hydrolase"/>
</dbReference>
<sequence length="195" mass="22140">MKNISIESNDLVDPSRFIRGYKVMVQLDNGETNRYDVVTRHPAENLEDLNRDEGDAVSIIARSADGERMLIIKEYRPPVNGYVWAFPAGLIDADDSSFEQAAARELKEETGYDVVRVDDVLRATYTSPGMTNETVAFVYMTVDDAQTDVHQHLEDSEDITVRWVDRAQARAVLEGADSIDQRMSLVLHEFIREKK</sequence>
<evidence type="ECO:0000313" key="3">
    <source>
        <dbReference type="EMBL" id="PKZ16304.1"/>
    </source>
</evidence>
<dbReference type="PROSITE" id="PS51462">
    <property type="entry name" value="NUDIX"/>
    <property type="match status" value="1"/>
</dbReference>
<evidence type="ECO:0000256" key="1">
    <source>
        <dbReference type="ARBA" id="ARBA00022801"/>
    </source>
</evidence>
<protein>
    <submittedName>
        <fullName evidence="3">NUDIX hydrolase</fullName>
    </submittedName>
</protein>
<comment type="caution">
    <text evidence="3">The sequence shown here is derived from an EMBL/GenBank/DDBJ whole genome shotgun (WGS) entry which is preliminary data.</text>
</comment>
<dbReference type="AlphaFoldDB" id="A0A2I1M849"/>
<gene>
    <name evidence="3" type="ORF">CYJ32_02475</name>
</gene>
<reference evidence="3 4" key="1">
    <citation type="submission" date="2017-12" db="EMBL/GenBank/DDBJ databases">
        <title>Phylogenetic diversity of female urinary microbiome.</title>
        <authorList>
            <person name="Thomas-White K."/>
            <person name="Wolfe A.J."/>
        </authorList>
    </citation>
    <scope>NUCLEOTIDE SEQUENCE [LARGE SCALE GENOMIC DNA]</scope>
    <source>
        <strain evidence="3 4">UMB0064</strain>
    </source>
</reference>
<dbReference type="PANTHER" id="PTHR11839:SF1">
    <property type="entry name" value="ADP-SUGAR PYROPHOSPHATASE"/>
    <property type="match status" value="1"/>
</dbReference>
<dbReference type="InterPro" id="IPR000086">
    <property type="entry name" value="NUDIX_hydrolase_dom"/>
</dbReference>
<dbReference type="SUPFAM" id="SSF55811">
    <property type="entry name" value="Nudix"/>
    <property type="match status" value="1"/>
</dbReference>
<feature type="domain" description="Nudix hydrolase" evidence="2">
    <location>
        <begin position="52"/>
        <end position="189"/>
    </location>
</feature>
<dbReference type="PRINTS" id="PR00502">
    <property type="entry name" value="NUDIXFAMILY"/>
</dbReference>
<dbReference type="PANTHER" id="PTHR11839">
    <property type="entry name" value="UDP/ADP-SUGAR PYROPHOSPHATASE"/>
    <property type="match status" value="1"/>
</dbReference>
<accession>A0A2I1M849</accession>
<dbReference type="InterPro" id="IPR015797">
    <property type="entry name" value="NUDIX_hydrolase-like_dom_sf"/>
</dbReference>
<dbReference type="RefSeq" id="WP_022857022.1">
    <property type="nucleotide sequence ID" value="NZ_CAUPEW010000003.1"/>
</dbReference>
<evidence type="ECO:0000259" key="2">
    <source>
        <dbReference type="PROSITE" id="PS51462"/>
    </source>
</evidence>
<dbReference type="GO" id="GO:0006753">
    <property type="term" value="P:nucleoside phosphate metabolic process"/>
    <property type="evidence" value="ECO:0007669"/>
    <property type="project" value="TreeGrafter"/>
</dbReference>
<name>A0A2I1M849_9BIFI</name>
<evidence type="ECO:0000313" key="4">
    <source>
        <dbReference type="Proteomes" id="UP000242263"/>
    </source>
</evidence>
<dbReference type="GeneID" id="35868877"/>
<dbReference type="Proteomes" id="UP000242263">
    <property type="component" value="Unassembled WGS sequence"/>
</dbReference>
<dbReference type="Gene3D" id="3.90.79.10">
    <property type="entry name" value="Nucleoside Triphosphate Pyrophosphohydrolase"/>
    <property type="match status" value="1"/>
</dbReference>
<dbReference type="Pfam" id="PF00293">
    <property type="entry name" value="NUDIX"/>
    <property type="match status" value="1"/>
</dbReference>
<dbReference type="GO" id="GO:0016787">
    <property type="term" value="F:hydrolase activity"/>
    <property type="evidence" value="ECO:0007669"/>
    <property type="project" value="UniProtKB-KW"/>
</dbReference>
<proteinExistence type="predicted"/>